<dbReference type="Proteomes" id="UP000219439">
    <property type="component" value="Unassembled WGS sequence"/>
</dbReference>
<gene>
    <name evidence="1" type="ORF">SAMN06265368_4287</name>
</gene>
<dbReference type="RefSeq" id="WP_141401307.1">
    <property type="nucleotide sequence ID" value="NZ_OBEL01000007.1"/>
</dbReference>
<dbReference type="EMBL" id="OBEL01000007">
    <property type="protein sequence ID" value="SNZ21170.1"/>
    <property type="molecule type" value="Genomic_DNA"/>
</dbReference>
<accession>A0A285PHG1</accession>
<dbReference type="OrthoDB" id="7876872at2"/>
<organism evidence="1 2">
    <name type="scientific">Cohaesibacter gelatinilyticus</name>
    <dbReference type="NCBI Taxonomy" id="372072"/>
    <lineage>
        <taxon>Bacteria</taxon>
        <taxon>Pseudomonadati</taxon>
        <taxon>Pseudomonadota</taxon>
        <taxon>Alphaproteobacteria</taxon>
        <taxon>Hyphomicrobiales</taxon>
        <taxon>Cohaesibacteraceae</taxon>
    </lineage>
</organism>
<proteinExistence type="predicted"/>
<dbReference type="AlphaFoldDB" id="A0A285PHG1"/>
<reference evidence="1 2" key="1">
    <citation type="submission" date="2017-09" db="EMBL/GenBank/DDBJ databases">
        <authorList>
            <person name="Ehlers B."/>
            <person name="Leendertz F.H."/>
        </authorList>
    </citation>
    <scope>NUCLEOTIDE SEQUENCE [LARGE SCALE GENOMIC DNA]</scope>
    <source>
        <strain evidence="1 2">DSM 18289</strain>
    </source>
</reference>
<evidence type="ECO:0000313" key="1">
    <source>
        <dbReference type="EMBL" id="SNZ21170.1"/>
    </source>
</evidence>
<sequence>MIIKKLFGLMSSKSKQETKEETRQRQNNYIKAQHRTWQLAWHDLFNQDPGQASADNAAKDSQIPDDPNCDYRLIFGFCEITKGTRAACLSLLPHGDELTKRFEQFYNTQNTPIPPAKAMDLAGKLTETINNCHINFEADWNNIIIAEMNDKTALDALEIEHDLHELFEGSLLEPHPEEKLEMLAADLFLTEPFYVAAGNYYQAGRWITGLYHEPARDKCLAIVYALWLGGWDLSVGRKGIALIPLR</sequence>
<keyword evidence="2" id="KW-1185">Reference proteome</keyword>
<name>A0A285PHG1_9HYPH</name>
<protein>
    <submittedName>
        <fullName evidence="1">Uncharacterized protein</fullName>
    </submittedName>
</protein>
<evidence type="ECO:0000313" key="2">
    <source>
        <dbReference type="Proteomes" id="UP000219439"/>
    </source>
</evidence>